<reference evidence="2 3" key="1">
    <citation type="journal article" date="2006" name="Nature">
        <title>Global trends of whole-genome duplications revealed by the ciliate Paramecium tetraurelia.</title>
        <authorList>
            <consortium name="Genoscope"/>
            <person name="Aury J.-M."/>
            <person name="Jaillon O."/>
            <person name="Duret L."/>
            <person name="Noel B."/>
            <person name="Jubin C."/>
            <person name="Porcel B.M."/>
            <person name="Segurens B."/>
            <person name="Daubin V."/>
            <person name="Anthouard V."/>
            <person name="Aiach N."/>
            <person name="Arnaiz O."/>
            <person name="Billaut A."/>
            <person name="Beisson J."/>
            <person name="Blanc I."/>
            <person name="Bouhouche K."/>
            <person name="Camara F."/>
            <person name="Duharcourt S."/>
            <person name="Guigo R."/>
            <person name="Gogendeau D."/>
            <person name="Katinka M."/>
            <person name="Keller A.-M."/>
            <person name="Kissmehl R."/>
            <person name="Klotz C."/>
            <person name="Koll F."/>
            <person name="Le Moue A."/>
            <person name="Lepere C."/>
            <person name="Malinsky S."/>
            <person name="Nowacki M."/>
            <person name="Nowak J.K."/>
            <person name="Plattner H."/>
            <person name="Poulain J."/>
            <person name="Ruiz F."/>
            <person name="Serrano V."/>
            <person name="Zagulski M."/>
            <person name="Dessen P."/>
            <person name="Betermier M."/>
            <person name="Weissenbach J."/>
            <person name="Scarpelli C."/>
            <person name="Schachter V."/>
            <person name="Sperling L."/>
            <person name="Meyer E."/>
            <person name="Cohen J."/>
            <person name="Wincker P."/>
        </authorList>
    </citation>
    <scope>NUCLEOTIDE SEQUENCE [LARGE SCALE GENOMIC DNA]</scope>
    <source>
        <strain evidence="2 3">Stock d4-2</strain>
    </source>
</reference>
<dbReference type="KEGG" id="ptm:GSPATT00012945001"/>
<proteinExistence type="predicted"/>
<accession>A0D343</accession>
<dbReference type="GeneID" id="5030642"/>
<gene>
    <name evidence="2" type="ORF">GSPATT00012945001</name>
</gene>
<sequence>MGCVAMKSRLDKIKLNLRKVEIKLKKLTQQIKQLIKEIEILDDEGRFDEADLKELELQQLSKEKRILVNETKSRKKTVAALEQVMKNNKTLKEQNLLKEKQIQQQKEKNQNIKQQEKLINAIIKEKDEERERLQNIQDLEEEENEEDYKEQLVVRKKDREHITNPNHDLNLNKDKVQQVEKTYAPPNAAYPFEELKADYSHNNHRIQQAQISQVQSFLQN</sequence>
<dbReference type="OrthoDB" id="10519061at2759"/>
<dbReference type="Proteomes" id="UP000000600">
    <property type="component" value="Unassembled WGS sequence"/>
</dbReference>
<dbReference type="OMA" id="SHNNHRI"/>
<keyword evidence="3" id="KW-1185">Reference proteome</keyword>
<protein>
    <submittedName>
        <fullName evidence="2">Uncharacterized protein</fullName>
    </submittedName>
</protein>
<evidence type="ECO:0000313" key="2">
    <source>
        <dbReference type="EMBL" id="CAK77460.1"/>
    </source>
</evidence>
<dbReference type="HOGENOM" id="CLU_1258248_0_0_1"/>
<dbReference type="AlphaFoldDB" id="A0D343"/>
<feature type="coiled-coil region" evidence="1">
    <location>
        <begin position="10"/>
        <end position="146"/>
    </location>
</feature>
<dbReference type="RefSeq" id="XP_001444857.1">
    <property type="nucleotide sequence ID" value="XM_001444820.1"/>
</dbReference>
<evidence type="ECO:0000313" key="3">
    <source>
        <dbReference type="Proteomes" id="UP000000600"/>
    </source>
</evidence>
<dbReference type="InParanoid" id="A0D343"/>
<organism evidence="2 3">
    <name type="scientific">Paramecium tetraurelia</name>
    <dbReference type="NCBI Taxonomy" id="5888"/>
    <lineage>
        <taxon>Eukaryota</taxon>
        <taxon>Sar</taxon>
        <taxon>Alveolata</taxon>
        <taxon>Ciliophora</taxon>
        <taxon>Intramacronucleata</taxon>
        <taxon>Oligohymenophorea</taxon>
        <taxon>Peniculida</taxon>
        <taxon>Parameciidae</taxon>
        <taxon>Paramecium</taxon>
    </lineage>
</organism>
<dbReference type="EMBL" id="CT868274">
    <property type="protein sequence ID" value="CAK77460.1"/>
    <property type="molecule type" value="Genomic_DNA"/>
</dbReference>
<name>A0D343_PARTE</name>
<evidence type="ECO:0000256" key="1">
    <source>
        <dbReference type="SAM" id="Coils"/>
    </source>
</evidence>
<keyword evidence="1" id="KW-0175">Coiled coil</keyword>